<feature type="region of interest" description="Disordered" evidence="1">
    <location>
        <begin position="41"/>
        <end position="77"/>
    </location>
</feature>
<name>A0A7J5Z2Y0_DISMA</name>
<protein>
    <submittedName>
        <fullName evidence="2">Uncharacterized protein</fullName>
    </submittedName>
</protein>
<accession>A0A7J5Z2Y0</accession>
<comment type="caution">
    <text evidence="2">The sequence shown here is derived from an EMBL/GenBank/DDBJ whole genome shotgun (WGS) entry which is preliminary data.</text>
</comment>
<dbReference type="OrthoDB" id="10561835at2759"/>
<evidence type="ECO:0000256" key="1">
    <source>
        <dbReference type="SAM" id="MobiDB-lite"/>
    </source>
</evidence>
<dbReference type="AlphaFoldDB" id="A0A7J5Z2Y0"/>
<organism evidence="2 3">
    <name type="scientific">Dissostichus mawsoni</name>
    <name type="common">Antarctic cod</name>
    <dbReference type="NCBI Taxonomy" id="36200"/>
    <lineage>
        <taxon>Eukaryota</taxon>
        <taxon>Metazoa</taxon>
        <taxon>Chordata</taxon>
        <taxon>Craniata</taxon>
        <taxon>Vertebrata</taxon>
        <taxon>Euteleostomi</taxon>
        <taxon>Actinopterygii</taxon>
        <taxon>Neopterygii</taxon>
        <taxon>Teleostei</taxon>
        <taxon>Neoteleostei</taxon>
        <taxon>Acanthomorphata</taxon>
        <taxon>Eupercaria</taxon>
        <taxon>Perciformes</taxon>
        <taxon>Notothenioidei</taxon>
        <taxon>Nototheniidae</taxon>
        <taxon>Dissostichus</taxon>
    </lineage>
</organism>
<proteinExistence type="predicted"/>
<dbReference type="EMBL" id="JAAKFY010000007">
    <property type="protein sequence ID" value="KAF3854678.1"/>
    <property type="molecule type" value="Genomic_DNA"/>
</dbReference>
<reference evidence="2 3" key="1">
    <citation type="submission" date="2020-03" db="EMBL/GenBank/DDBJ databases">
        <title>Dissostichus mawsoni Genome sequencing and assembly.</title>
        <authorList>
            <person name="Park H."/>
        </authorList>
    </citation>
    <scope>NUCLEOTIDE SEQUENCE [LARGE SCALE GENOMIC DNA]</scope>
    <source>
        <strain evidence="2">DM0001</strain>
        <tissue evidence="2">Muscle</tissue>
    </source>
</reference>
<sequence length="200" mass="20570">MVNPNPSAPFTMVTVRSSAPCAVATPAFPEEAMDTLSSWGVSADADPAKSHPDVCPRGGGLRPEPEPAEAAGSLATDTPAAAAVHHQGAVLHADGCQGGARCCAAGVLWVKGQGVASTEHQGHALTNGNRLEKLDHVGVRAAGPSGITLFTCRNSSGSSPPMIVKPNPMLLFCRAVDRKFPFSWVGSLVNRGFSEGTEGF</sequence>
<evidence type="ECO:0000313" key="2">
    <source>
        <dbReference type="EMBL" id="KAF3854678.1"/>
    </source>
</evidence>
<dbReference type="Proteomes" id="UP000518266">
    <property type="component" value="Unassembled WGS sequence"/>
</dbReference>
<evidence type="ECO:0000313" key="3">
    <source>
        <dbReference type="Proteomes" id="UP000518266"/>
    </source>
</evidence>
<gene>
    <name evidence="2" type="ORF">F7725_022733</name>
</gene>
<keyword evidence="3" id="KW-1185">Reference proteome</keyword>